<name>U5MVI3_CLOSA</name>
<evidence type="ECO:0000313" key="2">
    <source>
        <dbReference type="EMBL" id="AGX44809.1"/>
    </source>
</evidence>
<feature type="region of interest" description="Disordered" evidence="1">
    <location>
        <begin position="24"/>
        <end position="67"/>
    </location>
</feature>
<dbReference type="EMBL" id="CP006721">
    <property type="protein sequence ID" value="AGX44809.1"/>
    <property type="molecule type" value="Genomic_DNA"/>
</dbReference>
<organism evidence="2 3">
    <name type="scientific">Clostridium saccharobutylicum DSM 13864</name>
    <dbReference type="NCBI Taxonomy" id="1345695"/>
    <lineage>
        <taxon>Bacteria</taxon>
        <taxon>Bacillati</taxon>
        <taxon>Bacillota</taxon>
        <taxon>Clostridia</taxon>
        <taxon>Eubacteriales</taxon>
        <taxon>Clostridiaceae</taxon>
        <taxon>Clostridium</taxon>
    </lineage>
</organism>
<feature type="compositionally biased region" description="Gly residues" evidence="1">
    <location>
        <begin position="58"/>
        <end position="67"/>
    </location>
</feature>
<evidence type="ECO:0000313" key="3">
    <source>
        <dbReference type="Proteomes" id="UP000017118"/>
    </source>
</evidence>
<proteinExistence type="predicted"/>
<protein>
    <submittedName>
        <fullName evidence="2">Uncharacterized protein</fullName>
    </submittedName>
</protein>
<reference evidence="2 3" key="1">
    <citation type="journal article" date="2013" name="Genome Announc.">
        <title>Complete Genome Sequence of the Solvent Producer Clostridium saccharobutylicum NCP262 (DSM 13864).</title>
        <authorList>
            <person name="Poehlein A."/>
            <person name="Hartwich K."/>
            <person name="Krabben P."/>
            <person name="Ehrenreich A."/>
            <person name="Liebl W."/>
            <person name="Durre P."/>
            <person name="Gottschalk G."/>
            <person name="Daniel R."/>
        </authorList>
    </citation>
    <scope>NUCLEOTIDE SEQUENCE [LARGE SCALE GENOMIC DNA]</scope>
    <source>
        <strain evidence="2">DSM 13864</strain>
    </source>
</reference>
<dbReference type="PATRIC" id="fig|1345695.10.peg.2661"/>
<dbReference type="AlphaFoldDB" id="U5MVI3"/>
<evidence type="ECO:0000256" key="1">
    <source>
        <dbReference type="SAM" id="MobiDB-lite"/>
    </source>
</evidence>
<dbReference type="HOGENOM" id="CLU_205116_0_0_9"/>
<dbReference type="Proteomes" id="UP000017118">
    <property type="component" value="Chromosome"/>
</dbReference>
<keyword evidence="3" id="KW-1185">Reference proteome</keyword>
<sequence length="67" mass="7407">MRVTNGGNMNNKNIEMMKKLIEEKKQRGNNSKNNRKVNKVTGRASKVMGREASKGVKVGNGGGLFDR</sequence>
<accession>U5MVI3</accession>
<gene>
    <name evidence="2" type="ORF">CLSA_c38490</name>
</gene>
<dbReference type="KEGG" id="csb:CLSA_c38490"/>